<evidence type="ECO:0000313" key="1">
    <source>
        <dbReference type="EMBL" id="TFH90171.1"/>
    </source>
</evidence>
<accession>A0A4Y8WD31</accession>
<protein>
    <submittedName>
        <fullName evidence="1">Uncharacterized protein</fullName>
    </submittedName>
</protein>
<proteinExistence type="predicted"/>
<reference evidence="1 2" key="1">
    <citation type="submission" date="2019-01" db="EMBL/GenBank/DDBJ databases">
        <title>Vibrio BEI176 sp. nov, a marine bacterium isolated from China: eastern marignal seas.</title>
        <authorList>
            <person name="Li B."/>
        </authorList>
    </citation>
    <scope>NUCLEOTIDE SEQUENCE [LARGE SCALE GENOMIC DNA]</scope>
    <source>
        <strain evidence="1 2">BEI176</strain>
    </source>
</reference>
<dbReference type="AlphaFoldDB" id="A0A4Y8WD31"/>
<sequence length="121" mass="13681">MTTYKDGEPVVRRGKQIICFEKTNTVGSIQYYQWWSSFFDHDGGVAAQKGDVVVMYASFFPFEDEKYRKGYVGVNWEFTNEGLGAGHFTNFKISKDGSIASPSYLTAQLKRLGNNDCPNKP</sequence>
<organism evidence="1 2">
    <name type="scientific">Vibrio ouci</name>
    <dbReference type="NCBI Taxonomy" id="2499078"/>
    <lineage>
        <taxon>Bacteria</taxon>
        <taxon>Pseudomonadati</taxon>
        <taxon>Pseudomonadota</taxon>
        <taxon>Gammaproteobacteria</taxon>
        <taxon>Vibrionales</taxon>
        <taxon>Vibrionaceae</taxon>
        <taxon>Vibrio</taxon>
    </lineage>
</organism>
<gene>
    <name evidence="1" type="ORF">ELS82_18115</name>
</gene>
<evidence type="ECO:0000313" key="2">
    <source>
        <dbReference type="Proteomes" id="UP000297753"/>
    </source>
</evidence>
<dbReference type="RefSeq" id="WP_134836725.1">
    <property type="nucleotide sequence ID" value="NZ_SATR01000033.1"/>
</dbReference>
<name>A0A4Y8WD31_9VIBR</name>
<dbReference type="EMBL" id="SATR01000033">
    <property type="protein sequence ID" value="TFH90171.1"/>
    <property type="molecule type" value="Genomic_DNA"/>
</dbReference>
<keyword evidence="2" id="KW-1185">Reference proteome</keyword>
<dbReference type="OrthoDB" id="6287466at2"/>
<dbReference type="Proteomes" id="UP000297753">
    <property type="component" value="Unassembled WGS sequence"/>
</dbReference>
<comment type="caution">
    <text evidence="1">The sequence shown here is derived from an EMBL/GenBank/DDBJ whole genome shotgun (WGS) entry which is preliminary data.</text>
</comment>